<protein>
    <submittedName>
        <fullName evidence="2">Protein set domain group 41</fullName>
    </submittedName>
</protein>
<keyword evidence="3" id="KW-1185">Reference proteome</keyword>
<evidence type="ECO:0000259" key="1">
    <source>
        <dbReference type="PROSITE" id="PS50280"/>
    </source>
</evidence>
<dbReference type="PANTHER" id="PTHR47780">
    <property type="entry name" value="PROTEIN SET DOMAIN GROUP 41"/>
    <property type="match status" value="1"/>
</dbReference>
<organism evidence="2 3">
    <name type="scientific">Phtheirospermum japonicum</name>
    <dbReference type="NCBI Taxonomy" id="374723"/>
    <lineage>
        <taxon>Eukaryota</taxon>
        <taxon>Viridiplantae</taxon>
        <taxon>Streptophyta</taxon>
        <taxon>Embryophyta</taxon>
        <taxon>Tracheophyta</taxon>
        <taxon>Spermatophyta</taxon>
        <taxon>Magnoliopsida</taxon>
        <taxon>eudicotyledons</taxon>
        <taxon>Gunneridae</taxon>
        <taxon>Pentapetalae</taxon>
        <taxon>asterids</taxon>
        <taxon>lamiids</taxon>
        <taxon>Lamiales</taxon>
        <taxon>Orobanchaceae</taxon>
        <taxon>Orobanchaceae incertae sedis</taxon>
        <taxon>Phtheirospermum</taxon>
    </lineage>
</organism>
<dbReference type="InterPro" id="IPR046341">
    <property type="entry name" value="SET_dom_sf"/>
</dbReference>
<dbReference type="EMBL" id="BMAC01000016">
    <property type="protein sequence ID" value="GFP80168.1"/>
    <property type="molecule type" value="Genomic_DNA"/>
</dbReference>
<dbReference type="InterPro" id="IPR001214">
    <property type="entry name" value="SET_dom"/>
</dbReference>
<evidence type="ECO:0000313" key="3">
    <source>
        <dbReference type="Proteomes" id="UP000653305"/>
    </source>
</evidence>
<reference evidence="2" key="1">
    <citation type="submission" date="2020-07" db="EMBL/GenBank/DDBJ databases">
        <title>Ethylene signaling mediates host invasion by parasitic plants.</title>
        <authorList>
            <person name="Yoshida S."/>
        </authorList>
    </citation>
    <scope>NUCLEOTIDE SEQUENCE</scope>
    <source>
        <strain evidence="2">Okayama</strain>
    </source>
</reference>
<dbReference type="PROSITE" id="PS50280">
    <property type="entry name" value="SET"/>
    <property type="match status" value="1"/>
</dbReference>
<feature type="domain" description="SET" evidence="1">
    <location>
        <begin position="190"/>
        <end position="345"/>
    </location>
</feature>
<dbReference type="Proteomes" id="UP000653305">
    <property type="component" value="Unassembled WGS sequence"/>
</dbReference>
<name>A0A830B574_9LAMI</name>
<dbReference type="AlphaFoldDB" id="A0A830B574"/>
<gene>
    <name evidence="2" type="ORF">PHJA_000160200</name>
</gene>
<dbReference type="Pfam" id="PF00856">
    <property type="entry name" value="SET"/>
    <property type="match status" value="1"/>
</dbReference>
<dbReference type="CDD" id="cd20071">
    <property type="entry name" value="SET_SMYD"/>
    <property type="match status" value="1"/>
</dbReference>
<dbReference type="PANTHER" id="PTHR47780:SF1">
    <property type="entry name" value="PROTEIN SET DOMAIN GROUP 41"/>
    <property type="match status" value="1"/>
</dbReference>
<proteinExistence type="predicted"/>
<dbReference type="Gene3D" id="2.170.270.10">
    <property type="entry name" value="SET domain"/>
    <property type="match status" value="1"/>
</dbReference>
<comment type="caution">
    <text evidence="2">The sequence shown here is derived from an EMBL/GenBank/DDBJ whole genome shotgun (WGS) entry which is preliminary data.</text>
</comment>
<dbReference type="OrthoDB" id="5945798at2759"/>
<dbReference type="SUPFAM" id="SSF82199">
    <property type="entry name" value="SET domain"/>
    <property type="match status" value="1"/>
</dbReference>
<evidence type="ECO:0000313" key="2">
    <source>
        <dbReference type="EMBL" id="GFP80168.1"/>
    </source>
</evidence>
<sequence length="615" mass="69201">MEMRAIEDIAIGQELTPPLRSLAAVLRDSAVTSHCYACFSILPAQPYPPSNPAFPQNPNHVPDDDTSTPLYCSPTCSSYDSPLHLSSGEAHLLQSPPSTWNDDSSDLRLSLRLLSIFQKLPKNYSFFPRFQGLMSSDHRLLIGGNKHRPFQEIDNVESPADYLPKNNEAPQNDVVVERIAGLMTNREKLLSFEQNRNNPDEDNENICQMIKEGAKLIAKARRVCLEKQYDDFVLGEMVLCLVLTNAVEVQDKSGHSIGVAVYDSAFSWINHSCSPNACYRFFVGPDEDNEQLPLRITPAAENGYGNNNASKLFTVGVEKNGYGPRIVVRSIKDVKKGEEVTIAYTDLLQPKEMRQAELWSKYQFSCSCKRCDTLPANYVDNALQAINPDKVDKLMQSFDDAITDYLSSDDPISCCKKLENLFIHGSLIEPKSPQKPKLHIFHHLSLNAYTTLASAYKVRANDLLALNYEVERQNLEAFNMHKTSVAYSLLLAGGAHHLFTFESALIATAASFWTNAGESILGFARSPLWDSFLSRSLTRMDLSSVLENYMFSETLRSDDAECNEQARMNLVLLGEHCLRSLILLLQYRTVHVESQRHKKDVLGTNKRESVFYLNY</sequence>
<accession>A0A830B574</accession>